<dbReference type="EMBL" id="CP040899">
    <property type="protein sequence ID" value="QDB78057.1"/>
    <property type="molecule type" value="Genomic_DNA"/>
</dbReference>
<protein>
    <submittedName>
        <fullName evidence="3">Aldehyde dehydrogenase family protein</fullName>
    </submittedName>
</protein>
<dbReference type="InterPro" id="IPR050740">
    <property type="entry name" value="Aldehyde_DH_Superfamily"/>
</dbReference>
<accession>A0ABX5VIC4</accession>
<feature type="domain" description="Aldehyde dehydrogenase" evidence="2">
    <location>
        <begin position="6"/>
        <end position="404"/>
    </location>
</feature>
<dbReference type="SUPFAM" id="SSF53720">
    <property type="entry name" value="ALDH-like"/>
    <property type="match status" value="1"/>
</dbReference>
<keyword evidence="4" id="KW-1185">Reference proteome</keyword>
<dbReference type="Proteomes" id="UP000313948">
    <property type="component" value="Chromosome"/>
</dbReference>
<dbReference type="PANTHER" id="PTHR43353">
    <property type="entry name" value="SUCCINATE-SEMIALDEHYDE DEHYDROGENASE, MITOCHONDRIAL"/>
    <property type="match status" value="1"/>
</dbReference>
<evidence type="ECO:0000256" key="1">
    <source>
        <dbReference type="ARBA" id="ARBA00023002"/>
    </source>
</evidence>
<dbReference type="RefSeq" id="WP_139947398.1">
    <property type="nucleotide sequence ID" value="NZ_CP040899.1"/>
</dbReference>
<name>A0ABX5VIC4_9MICO</name>
<dbReference type="Gene3D" id="3.40.309.10">
    <property type="entry name" value="Aldehyde Dehydrogenase, Chain A, domain 2"/>
    <property type="match status" value="1"/>
</dbReference>
<keyword evidence="1" id="KW-0560">Oxidoreductase</keyword>
<dbReference type="InterPro" id="IPR016163">
    <property type="entry name" value="Ald_DH_C"/>
</dbReference>
<evidence type="ECO:0000259" key="2">
    <source>
        <dbReference type="Pfam" id="PF00171"/>
    </source>
</evidence>
<dbReference type="Gene3D" id="3.40.605.10">
    <property type="entry name" value="Aldehyde Dehydrogenase, Chain A, domain 1"/>
    <property type="match status" value="1"/>
</dbReference>
<dbReference type="InterPro" id="IPR015590">
    <property type="entry name" value="Aldehyde_DH_dom"/>
</dbReference>
<evidence type="ECO:0000313" key="4">
    <source>
        <dbReference type="Proteomes" id="UP000313948"/>
    </source>
</evidence>
<dbReference type="InterPro" id="IPR016162">
    <property type="entry name" value="Ald_DH_N"/>
</dbReference>
<organism evidence="3 4">
    <name type="scientific">Georgenia wutianyii</name>
    <dbReference type="NCBI Taxonomy" id="2585135"/>
    <lineage>
        <taxon>Bacteria</taxon>
        <taxon>Bacillati</taxon>
        <taxon>Actinomycetota</taxon>
        <taxon>Actinomycetes</taxon>
        <taxon>Micrococcales</taxon>
        <taxon>Bogoriellaceae</taxon>
        <taxon>Georgenia</taxon>
    </lineage>
</organism>
<reference evidence="3 4" key="1">
    <citation type="submission" date="2019-05" db="EMBL/GenBank/DDBJ databases">
        <title>Georgenia *** sp. nov., and Georgenia *** sp. nov., isolated from the intestinal contents of plateau pika (Ochotona curzoniae) in the Qinghai-Tibet plateau of China.</title>
        <authorList>
            <person name="Tian Z."/>
        </authorList>
    </citation>
    <scope>NUCLEOTIDE SEQUENCE [LARGE SCALE GENOMIC DNA]</scope>
    <source>
        <strain evidence="3 4">Z294</strain>
    </source>
</reference>
<dbReference type="PANTHER" id="PTHR43353:SF3">
    <property type="entry name" value="ALDEHYDE DEHYDROGENASE-RELATED"/>
    <property type="match status" value="1"/>
</dbReference>
<proteinExistence type="predicted"/>
<dbReference type="InterPro" id="IPR016161">
    <property type="entry name" value="Ald_DH/histidinol_DH"/>
</dbReference>
<gene>
    <name evidence="3" type="ORF">FE251_00650</name>
</gene>
<dbReference type="Pfam" id="PF00171">
    <property type="entry name" value="Aldedh"/>
    <property type="match status" value="1"/>
</dbReference>
<evidence type="ECO:0000313" key="3">
    <source>
        <dbReference type="EMBL" id="QDB78057.1"/>
    </source>
</evidence>
<sequence length="494" mass="51783">MTTVLTTDPRTGRTVPTHLEESTPADVHAAVAAAVDDTSVLRRAGRDGRAALLDLLEARVLEAKDALVETAAGETGLPTSRLSGEVDRAAHQFGLFADVLRDGGYLEVMVDHADGPLPEVRRMLVPVGPVVVFGASNFPFAFSVLGGDTASALGAGCGVVAKAHPAHPLTSALSARIVTEAAQEVLGADGLHLLHGFQAGLDAVRHPAARAVTLTGSVAAARGILDVIAEREEPIPFFGELSSLNPLVVLPGAADSRADDIAHGLFTSFTGSGGQLCTKPGFAFVPDTEAGDRLVRGLREMVGQAPATVLLSSTIRESFTDGVEAQVAAGAVRVASSRPDPAGIGVAAELLETDAERLDPQDAHECFGPLLTVVRYRATGEVVRALRDMARSLTVSIHADDVDRDAVAEVLAVATERAGRIVFDGYPTGVRVSWAQHHGGPWPSTNSQHTSVGATAIRRFLRPVAFQNAPEWVLPAEMRDDSEVPRRVDGVLRS</sequence>